<keyword evidence="3" id="KW-1185">Reference proteome</keyword>
<sequence>MSWAIWPLLLSPLLRSSLLCRLPDWPHLPECVRGKIIIDDAVNGDLLDEVSKRIYQALESYMQMFISWRFPPPQPIWRMKELDNEFRQGQLTAAANTPLAPLVPVAIDVSPALEPDDDLNAQIENFGRDQWLFYVQS</sequence>
<dbReference type="EMBL" id="JARJCW010000047">
    <property type="protein sequence ID" value="KAJ7204480.1"/>
    <property type="molecule type" value="Genomic_DNA"/>
</dbReference>
<evidence type="ECO:0000313" key="2">
    <source>
        <dbReference type="EMBL" id="KAJ7204480.1"/>
    </source>
</evidence>
<proteinExistence type="predicted"/>
<feature type="chain" id="PRO_5042041369" evidence="1">
    <location>
        <begin position="17"/>
        <end position="137"/>
    </location>
</feature>
<organism evidence="2 3">
    <name type="scientific">Mycena pura</name>
    <dbReference type="NCBI Taxonomy" id="153505"/>
    <lineage>
        <taxon>Eukaryota</taxon>
        <taxon>Fungi</taxon>
        <taxon>Dikarya</taxon>
        <taxon>Basidiomycota</taxon>
        <taxon>Agaricomycotina</taxon>
        <taxon>Agaricomycetes</taxon>
        <taxon>Agaricomycetidae</taxon>
        <taxon>Agaricales</taxon>
        <taxon>Marasmiineae</taxon>
        <taxon>Mycenaceae</taxon>
        <taxon>Mycena</taxon>
    </lineage>
</organism>
<dbReference type="AlphaFoldDB" id="A0AAD6V9C8"/>
<protein>
    <submittedName>
        <fullName evidence="2">Uncharacterized protein</fullName>
    </submittedName>
</protein>
<name>A0AAD6V9C8_9AGAR</name>
<gene>
    <name evidence="2" type="ORF">GGX14DRAFT_569595</name>
</gene>
<reference evidence="2" key="1">
    <citation type="submission" date="2023-03" db="EMBL/GenBank/DDBJ databases">
        <title>Massive genome expansion in bonnet fungi (Mycena s.s.) driven by repeated elements and novel gene families across ecological guilds.</title>
        <authorList>
            <consortium name="Lawrence Berkeley National Laboratory"/>
            <person name="Harder C.B."/>
            <person name="Miyauchi S."/>
            <person name="Viragh M."/>
            <person name="Kuo A."/>
            <person name="Thoen E."/>
            <person name="Andreopoulos B."/>
            <person name="Lu D."/>
            <person name="Skrede I."/>
            <person name="Drula E."/>
            <person name="Henrissat B."/>
            <person name="Morin E."/>
            <person name="Kohler A."/>
            <person name="Barry K."/>
            <person name="LaButti K."/>
            <person name="Morin E."/>
            <person name="Salamov A."/>
            <person name="Lipzen A."/>
            <person name="Mereny Z."/>
            <person name="Hegedus B."/>
            <person name="Baldrian P."/>
            <person name="Stursova M."/>
            <person name="Weitz H."/>
            <person name="Taylor A."/>
            <person name="Grigoriev I.V."/>
            <person name="Nagy L.G."/>
            <person name="Martin F."/>
            <person name="Kauserud H."/>
        </authorList>
    </citation>
    <scope>NUCLEOTIDE SEQUENCE</scope>
    <source>
        <strain evidence="2">9144</strain>
    </source>
</reference>
<comment type="caution">
    <text evidence="2">The sequence shown here is derived from an EMBL/GenBank/DDBJ whole genome shotgun (WGS) entry which is preliminary data.</text>
</comment>
<feature type="signal peptide" evidence="1">
    <location>
        <begin position="1"/>
        <end position="16"/>
    </location>
</feature>
<evidence type="ECO:0000313" key="3">
    <source>
        <dbReference type="Proteomes" id="UP001219525"/>
    </source>
</evidence>
<accession>A0AAD6V9C8</accession>
<keyword evidence="1" id="KW-0732">Signal</keyword>
<evidence type="ECO:0000256" key="1">
    <source>
        <dbReference type="SAM" id="SignalP"/>
    </source>
</evidence>
<dbReference type="Proteomes" id="UP001219525">
    <property type="component" value="Unassembled WGS sequence"/>
</dbReference>